<dbReference type="Proteomes" id="UP000501240">
    <property type="component" value="Chromosome"/>
</dbReference>
<evidence type="ECO:0000313" key="1">
    <source>
        <dbReference type="EMBL" id="QKG20876.1"/>
    </source>
</evidence>
<gene>
    <name evidence="1" type="ORF">ACTIVE_2514</name>
</gene>
<keyword evidence="2" id="KW-1185">Reference proteome</keyword>
<dbReference type="EMBL" id="CP053892">
    <property type="protein sequence ID" value="QKG20876.1"/>
    <property type="molecule type" value="Genomic_DNA"/>
</dbReference>
<organism evidence="1 2">
    <name type="scientific">Actinomadura verrucosospora</name>
    <dbReference type="NCBI Taxonomy" id="46165"/>
    <lineage>
        <taxon>Bacteria</taxon>
        <taxon>Bacillati</taxon>
        <taxon>Actinomycetota</taxon>
        <taxon>Actinomycetes</taxon>
        <taxon>Streptosporangiales</taxon>
        <taxon>Thermomonosporaceae</taxon>
        <taxon>Actinomadura</taxon>
    </lineage>
</organism>
<protein>
    <submittedName>
        <fullName evidence="1">Uncharacterized protein</fullName>
    </submittedName>
</protein>
<proteinExistence type="predicted"/>
<accession>A0A7D3VWC3</accession>
<evidence type="ECO:0000313" key="2">
    <source>
        <dbReference type="Proteomes" id="UP000501240"/>
    </source>
</evidence>
<dbReference type="AlphaFoldDB" id="A0A7D3VWC3"/>
<name>A0A7D3VWC3_ACTVE</name>
<sequence length="132" mass="14675">MAAGTALVTAIATDGWQQARAGAVALWRRVHPERVPAIEAELEEVRGEVLAARDAGDREAEDRLADEWRHRLARLVAADPAAAAEIRRVLDEVWSPLLPEQERERVQNITMRAEASGHGRVYQAGRDQHITE</sequence>
<reference evidence="1 2" key="1">
    <citation type="submission" date="2020-05" db="EMBL/GenBank/DDBJ databases">
        <title>Actinomadura verrucosospora NRRL-B18236 (PFL_A860) Genome sequencing and assembly.</title>
        <authorList>
            <person name="Samborskyy M."/>
        </authorList>
    </citation>
    <scope>NUCLEOTIDE SEQUENCE [LARGE SCALE GENOMIC DNA]</scope>
    <source>
        <strain evidence="1 2">NRRL:B18236</strain>
    </source>
</reference>